<evidence type="ECO:0000313" key="7">
    <source>
        <dbReference type="Proteomes" id="UP000605970"/>
    </source>
</evidence>
<dbReference type="InterPro" id="IPR033124">
    <property type="entry name" value="Ser_caboxypep_his_AS"/>
</dbReference>
<protein>
    <recommendedName>
        <fullName evidence="5">Carboxypeptidase</fullName>
        <ecNumber evidence="5">3.4.16.-</ecNumber>
    </recommendedName>
</protein>
<dbReference type="EMBL" id="JABEBT010000102">
    <property type="protein sequence ID" value="KAF7632438.1"/>
    <property type="molecule type" value="Genomic_DNA"/>
</dbReference>
<keyword evidence="3 5" id="KW-0645">Protease</keyword>
<keyword evidence="4 5" id="KW-0378">Hydrolase</keyword>
<reference evidence="6" key="1">
    <citation type="journal article" date="2020" name="Ecol. Evol.">
        <title>Genome structure and content of the rice root-knot nematode (Meloidogyne graminicola).</title>
        <authorList>
            <person name="Phan N.T."/>
            <person name="Danchin E.G.J."/>
            <person name="Klopp C."/>
            <person name="Perfus-Barbeoch L."/>
            <person name="Kozlowski D.K."/>
            <person name="Koutsovoulos G.D."/>
            <person name="Lopez-Roques C."/>
            <person name="Bouchez O."/>
            <person name="Zahm M."/>
            <person name="Besnard G."/>
            <person name="Bellafiore S."/>
        </authorList>
    </citation>
    <scope>NUCLEOTIDE SEQUENCE</scope>
    <source>
        <strain evidence="6">VN-18</strain>
    </source>
</reference>
<evidence type="ECO:0000256" key="1">
    <source>
        <dbReference type="ARBA" id="ARBA00009431"/>
    </source>
</evidence>
<dbReference type="GO" id="GO:1904715">
    <property type="term" value="P:negative regulation of chaperone-mediated autophagy"/>
    <property type="evidence" value="ECO:0007669"/>
    <property type="project" value="UniProtKB-ARBA"/>
</dbReference>
<dbReference type="AlphaFoldDB" id="A0A8S9ZGL6"/>
<dbReference type="Gene3D" id="3.40.50.1820">
    <property type="entry name" value="alpha/beta hydrolase"/>
    <property type="match status" value="1"/>
</dbReference>
<dbReference type="PROSITE" id="PS00131">
    <property type="entry name" value="CARBOXYPEPT_SER_SER"/>
    <property type="match status" value="1"/>
</dbReference>
<keyword evidence="5" id="KW-0732">Signal</keyword>
<feature type="chain" id="PRO_5035969366" description="Carboxypeptidase" evidence="5">
    <location>
        <begin position="27"/>
        <end position="485"/>
    </location>
</feature>
<dbReference type="PANTHER" id="PTHR11802:SF418">
    <property type="entry name" value="SERINE CARBOXYPEPTIDASE CTSA-1.1"/>
    <property type="match status" value="1"/>
</dbReference>
<dbReference type="Gene3D" id="3.40.50.12670">
    <property type="match status" value="1"/>
</dbReference>
<dbReference type="SUPFAM" id="SSF53474">
    <property type="entry name" value="alpha/beta-Hydrolases"/>
    <property type="match status" value="1"/>
</dbReference>
<name>A0A8S9ZGL6_9BILA</name>
<sequence>MNKFNFLLNNLIILFLIFIKQKLTKTINNNDEITEKLPGLNFKLNFKHYSGYLQISKNKYLHYILITSKGNLNKDPLIFWFNGGPGCSSLLGLFTELGPYLLKKDGSELIENPYSWNNNASVVFIESPVGVGYSYSTDDDITNNDNQIAEENYLAIQLFFKKYPNYLKNNIFITGESYAGIYLPMLTSNIIKGINKFKINLKGLAIGNGYLNKKIDFETGLNYAYNHGVVDENIWQKFKKECCKGCIDSCDIINLTGKCYLTAINIYNIFANIQINPYDIYLNCDNPLNNFTKNIEMFTRANFRLKNMEKMAKKFALTMNMIENKRKKRDNSFDPSIVPCISDNVLQNYLNKNEVFKSLHILTNQSIVWNACSNSVGKQYIMNQDDMTPFIKTILNAKVPVLLYYGDTDSVCNFLMGQKFTEQLGYKIKTSKQPWFFNNQIGGFKTEYEGGLTFLTVRGVGHMVPQWAPARSEYILKQFINNKNI</sequence>
<dbReference type="Pfam" id="PF00450">
    <property type="entry name" value="Peptidase_S10"/>
    <property type="match status" value="1"/>
</dbReference>
<dbReference type="PRINTS" id="PR00724">
    <property type="entry name" value="CRBOXYPTASEC"/>
</dbReference>
<accession>A0A8S9ZGL6</accession>
<dbReference type="PANTHER" id="PTHR11802">
    <property type="entry name" value="SERINE PROTEASE FAMILY S10 SERINE CARBOXYPEPTIDASE"/>
    <property type="match status" value="1"/>
</dbReference>
<dbReference type="GO" id="GO:0004185">
    <property type="term" value="F:serine-type carboxypeptidase activity"/>
    <property type="evidence" value="ECO:0007669"/>
    <property type="project" value="UniProtKB-UniRule"/>
</dbReference>
<dbReference type="OrthoDB" id="443318at2759"/>
<evidence type="ECO:0000256" key="5">
    <source>
        <dbReference type="RuleBase" id="RU361156"/>
    </source>
</evidence>
<dbReference type="FunFam" id="3.40.50.12670:FF:000002">
    <property type="entry name" value="Carboxypeptidase"/>
    <property type="match status" value="1"/>
</dbReference>
<dbReference type="GO" id="GO:0031647">
    <property type="term" value="P:regulation of protein stability"/>
    <property type="evidence" value="ECO:0007669"/>
    <property type="project" value="UniProtKB-ARBA"/>
</dbReference>
<keyword evidence="7" id="KW-1185">Reference proteome</keyword>
<feature type="signal peptide" evidence="5">
    <location>
        <begin position="1"/>
        <end position="26"/>
    </location>
</feature>
<gene>
    <name evidence="6" type="ORF">Mgra_00008133</name>
</gene>
<evidence type="ECO:0000313" key="6">
    <source>
        <dbReference type="EMBL" id="KAF7632438.1"/>
    </source>
</evidence>
<evidence type="ECO:0000256" key="3">
    <source>
        <dbReference type="ARBA" id="ARBA00022670"/>
    </source>
</evidence>
<dbReference type="EC" id="3.4.16.-" evidence="5"/>
<dbReference type="InterPro" id="IPR018202">
    <property type="entry name" value="Ser_caboxypep_ser_AS"/>
</dbReference>
<dbReference type="GO" id="GO:0006508">
    <property type="term" value="P:proteolysis"/>
    <property type="evidence" value="ECO:0007669"/>
    <property type="project" value="UniProtKB-KW"/>
</dbReference>
<comment type="similarity">
    <text evidence="1 5">Belongs to the peptidase S10 family.</text>
</comment>
<dbReference type="Proteomes" id="UP000605970">
    <property type="component" value="Unassembled WGS sequence"/>
</dbReference>
<dbReference type="PROSITE" id="PS00560">
    <property type="entry name" value="CARBOXYPEPT_SER_HIS"/>
    <property type="match status" value="1"/>
</dbReference>
<dbReference type="InterPro" id="IPR001563">
    <property type="entry name" value="Peptidase_S10"/>
</dbReference>
<dbReference type="FunFam" id="3.40.50.1820:FF:000335">
    <property type="entry name" value="Carboxypeptidase"/>
    <property type="match status" value="1"/>
</dbReference>
<proteinExistence type="inferred from homology"/>
<dbReference type="InterPro" id="IPR029058">
    <property type="entry name" value="AB_hydrolase_fold"/>
</dbReference>
<evidence type="ECO:0000256" key="2">
    <source>
        <dbReference type="ARBA" id="ARBA00022645"/>
    </source>
</evidence>
<keyword evidence="2 5" id="KW-0121">Carboxypeptidase</keyword>
<comment type="caution">
    <text evidence="6">The sequence shown here is derived from an EMBL/GenBank/DDBJ whole genome shotgun (WGS) entry which is preliminary data.</text>
</comment>
<evidence type="ECO:0000256" key="4">
    <source>
        <dbReference type="ARBA" id="ARBA00022801"/>
    </source>
</evidence>
<organism evidence="6 7">
    <name type="scientific">Meloidogyne graminicola</name>
    <dbReference type="NCBI Taxonomy" id="189291"/>
    <lineage>
        <taxon>Eukaryota</taxon>
        <taxon>Metazoa</taxon>
        <taxon>Ecdysozoa</taxon>
        <taxon>Nematoda</taxon>
        <taxon>Chromadorea</taxon>
        <taxon>Rhabditida</taxon>
        <taxon>Tylenchina</taxon>
        <taxon>Tylenchomorpha</taxon>
        <taxon>Tylenchoidea</taxon>
        <taxon>Meloidogynidae</taxon>
        <taxon>Meloidogyninae</taxon>
        <taxon>Meloidogyne</taxon>
    </lineage>
</organism>